<dbReference type="SUPFAM" id="SSF53335">
    <property type="entry name" value="S-adenosyl-L-methionine-dependent methyltransferases"/>
    <property type="match status" value="1"/>
</dbReference>
<accession>A0A2S7XNM5</accession>
<evidence type="ECO:0000256" key="2">
    <source>
        <dbReference type="ARBA" id="ARBA00022603"/>
    </source>
</evidence>
<name>A0A2S7XNM5_9GAMM</name>
<comment type="catalytic activity">
    <reaction evidence="4">
        <text>a 2'-deoxyadenosine in DNA + S-adenosyl-L-methionine = an N(6)-methyl-2'-deoxyadenosine in DNA + S-adenosyl-L-homocysteine + H(+)</text>
        <dbReference type="Rhea" id="RHEA:15197"/>
        <dbReference type="Rhea" id="RHEA-COMP:12418"/>
        <dbReference type="Rhea" id="RHEA-COMP:12419"/>
        <dbReference type="ChEBI" id="CHEBI:15378"/>
        <dbReference type="ChEBI" id="CHEBI:57856"/>
        <dbReference type="ChEBI" id="CHEBI:59789"/>
        <dbReference type="ChEBI" id="CHEBI:90615"/>
        <dbReference type="ChEBI" id="CHEBI:90616"/>
        <dbReference type="EC" id="2.1.1.72"/>
    </reaction>
</comment>
<dbReference type="EMBL" id="PPGH01000037">
    <property type="protein sequence ID" value="PQJ95330.1"/>
    <property type="molecule type" value="Genomic_DNA"/>
</dbReference>
<dbReference type="Proteomes" id="UP000239936">
    <property type="component" value="Unassembled WGS sequence"/>
</dbReference>
<reference evidence="6 7" key="1">
    <citation type="submission" date="2018-01" db="EMBL/GenBank/DDBJ databases">
        <title>The complete genome sequence of Chromatium okenii LaCa, a purple sulfur bacterium with a turbulent life.</title>
        <authorList>
            <person name="Luedin S.M."/>
            <person name="Liechti N."/>
            <person name="Storelli N."/>
            <person name="Danza F."/>
            <person name="Wittwer M."/>
            <person name="Pothier J.F."/>
            <person name="Tonolla M.A."/>
        </authorList>
    </citation>
    <scope>NUCLEOTIDE SEQUENCE [LARGE SCALE GENOMIC DNA]</scope>
    <source>
        <strain evidence="6 7">LaCa</strain>
    </source>
</reference>
<dbReference type="GO" id="GO:0032259">
    <property type="term" value="P:methylation"/>
    <property type="evidence" value="ECO:0007669"/>
    <property type="project" value="UniProtKB-KW"/>
</dbReference>
<keyword evidence="3" id="KW-0808">Transferase</keyword>
<dbReference type="InterPro" id="IPR046816">
    <property type="entry name" value="MmeI_Mtase"/>
</dbReference>
<dbReference type="PRINTS" id="PR00507">
    <property type="entry name" value="N12N6MTFRASE"/>
</dbReference>
<evidence type="ECO:0000256" key="3">
    <source>
        <dbReference type="ARBA" id="ARBA00022679"/>
    </source>
</evidence>
<dbReference type="AlphaFoldDB" id="A0A2S7XNM5"/>
<keyword evidence="2" id="KW-0489">Methyltransferase</keyword>
<evidence type="ECO:0000313" key="6">
    <source>
        <dbReference type="EMBL" id="PQJ95330.1"/>
    </source>
</evidence>
<dbReference type="Pfam" id="PF20473">
    <property type="entry name" value="MmeI_Mtase"/>
    <property type="match status" value="1"/>
</dbReference>
<dbReference type="GO" id="GO:0009007">
    <property type="term" value="F:site-specific DNA-methyltransferase (adenine-specific) activity"/>
    <property type="evidence" value="ECO:0007669"/>
    <property type="project" value="UniProtKB-EC"/>
</dbReference>
<evidence type="ECO:0000259" key="5">
    <source>
        <dbReference type="Pfam" id="PF20473"/>
    </source>
</evidence>
<dbReference type="InterPro" id="IPR029063">
    <property type="entry name" value="SAM-dependent_MTases_sf"/>
</dbReference>
<dbReference type="Gene3D" id="3.40.50.150">
    <property type="entry name" value="Vaccinia Virus protein VP39"/>
    <property type="match status" value="1"/>
</dbReference>
<proteinExistence type="predicted"/>
<evidence type="ECO:0000256" key="4">
    <source>
        <dbReference type="ARBA" id="ARBA00047942"/>
    </source>
</evidence>
<sequence>MVIFVDQMNAITQSLWLWMRRDEKRQFPREHLYVKGQPGDLFLSKLSGIVVDINTLDENGQYPLAQLLARMTAALDVERVTKAFFKEYAAQRLVFIELIAGVTNEKDRAWLASIVMNRLMFIWFLQRKHFLDGGNLNYLVNKLASSRQRGVDLFYSEFLQALFFEGFALPKEKRSAKTQALIGEIRFLNGGLFLPHRLEMQYKDTLQIPDAAFENLFKLFSSYSWHLDDAPGGQDNEINPDVLGYIFEKYVNQKAFGAYYTRPEITNYLCERTIHGLILAHFNTEHPFALPVAAGRKFESLNDLILHLDVDLCRELLQLLPKLKLLDPACGSGAFLVAAMKTLINIYSALIEKIKQLNDPELLAIVTQWETAHKSLAYFIKRTIITDNLFGVEIHEEAVEIAKLRLFLALVSSAQTVEQLEPLPNIDFNIVAGNSLIGLMHVNAADYEKHEKIKNKTGDLFRTSTYREMVNEKNRLIALYRGDDAKMSSEALATIKCEIESHKAAAQAVLNEILLNAMDQAGVRFEQANWDAAKNKMGKPTKRKLLIADIESLRPFHWGLNSMRY</sequence>
<dbReference type="PANTHER" id="PTHR33841:SF1">
    <property type="entry name" value="DNA METHYLTRANSFERASE A"/>
    <property type="match status" value="1"/>
</dbReference>
<comment type="caution">
    <text evidence="6">The sequence shown here is derived from an EMBL/GenBank/DDBJ whole genome shotgun (WGS) entry which is preliminary data.</text>
</comment>
<dbReference type="EC" id="2.1.1.72" evidence="1"/>
<dbReference type="PANTHER" id="PTHR33841">
    <property type="entry name" value="DNA METHYLTRANSFERASE YEEA-RELATED"/>
    <property type="match status" value="1"/>
</dbReference>
<evidence type="ECO:0000313" key="7">
    <source>
        <dbReference type="Proteomes" id="UP000239936"/>
    </source>
</evidence>
<dbReference type="InterPro" id="IPR050953">
    <property type="entry name" value="N4_N6_ade-DNA_methylase"/>
</dbReference>
<feature type="domain" description="MmeI-like DNA-methyltransferase" evidence="5">
    <location>
        <begin position="314"/>
        <end position="417"/>
    </location>
</feature>
<protein>
    <recommendedName>
        <fullName evidence="1">site-specific DNA-methyltransferase (adenine-specific)</fullName>
        <ecNumber evidence="1">2.1.1.72</ecNumber>
    </recommendedName>
</protein>
<gene>
    <name evidence="6" type="ORF">CXB77_13920</name>
</gene>
<keyword evidence="7" id="KW-1185">Reference proteome</keyword>
<evidence type="ECO:0000256" key="1">
    <source>
        <dbReference type="ARBA" id="ARBA00011900"/>
    </source>
</evidence>
<organism evidence="6 7">
    <name type="scientific">Chromatium okenii</name>
    <dbReference type="NCBI Taxonomy" id="61644"/>
    <lineage>
        <taxon>Bacteria</taxon>
        <taxon>Pseudomonadati</taxon>
        <taxon>Pseudomonadota</taxon>
        <taxon>Gammaproteobacteria</taxon>
        <taxon>Chromatiales</taxon>
        <taxon>Chromatiaceae</taxon>
        <taxon>Chromatium</taxon>
    </lineage>
</organism>